<dbReference type="SMART" id="SM00256">
    <property type="entry name" value="FBOX"/>
    <property type="match status" value="1"/>
</dbReference>
<dbReference type="SUPFAM" id="SSF81383">
    <property type="entry name" value="F-box domain"/>
    <property type="match status" value="1"/>
</dbReference>
<evidence type="ECO:0000313" key="4">
    <source>
        <dbReference type="Proteomes" id="UP001314170"/>
    </source>
</evidence>
<keyword evidence="1" id="KW-0732">Signal</keyword>
<organism evidence="3 4">
    <name type="scientific">Dovyalis caffra</name>
    <dbReference type="NCBI Taxonomy" id="77055"/>
    <lineage>
        <taxon>Eukaryota</taxon>
        <taxon>Viridiplantae</taxon>
        <taxon>Streptophyta</taxon>
        <taxon>Embryophyta</taxon>
        <taxon>Tracheophyta</taxon>
        <taxon>Spermatophyta</taxon>
        <taxon>Magnoliopsida</taxon>
        <taxon>eudicotyledons</taxon>
        <taxon>Gunneridae</taxon>
        <taxon>Pentapetalae</taxon>
        <taxon>rosids</taxon>
        <taxon>fabids</taxon>
        <taxon>Malpighiales</taxon>
        <taxon>Salicaceae</taxon>
        <taxon>Flacourtieae</taxon>
        <taxon>Dovyalis</taxon>
    </lineage>
</organism>
<feature type="chain" id="PRO_5043886514" description="F-box domain-containing protein" evidence="1">
    <location>
        <begin position="23"/>
        <end position="160"/>
    </location>
</feature>
<accession>A0AAV1S3N1</accession>
<dbReference type="AlphaFoldDB" id="A0AAV1S3N1"/>
<feature type="domain" description="F-box" evidence="2">
    <location>
        <begin position="58"/>
        <end position="96"/>
    </location>
</feature>
<dbReference type="CDD" id="cd22157">
    <property type="entry name" value="F-box_AtFBW1-like"/>
    <property type="match status" value="1"/>
</dbReference>
<name>A0AAV1S3N1_9ROSI</name>
<protein>
    <recommendedName>
        <fullName evidence="2">F-box domain-containing protein</fullName>
    </recommendedName>
</protein>
<evidence type="ECO:0000256" key="1">
    <source>
        <dbReference type="SAM" id="SignalP"/>
    </source>
</evidence>
<evidence type="ECO:0000313" key="3">
    <source>
        <dbReference type="EMBL" id="CAK7345666.1"/>
    </source>
</evidence>
<dbReference type="InterPro" id="IPR001810">
    <property type="entry name" value="F-box_dom"/>
</dbReference>
<sequence length="160" mass="17958">MQDVGSQMLLLVAVVKLQGVAARHAKMQKTTQMGRQVISSEKSTERITSSEKIAGHEDVLITEILLRLPVKSLFIFKCVCKSWLFLISSTRFCNNHSRCNTNTAPSGLFFPGLFYVSLRNKKIDQHDNHLRFPSLTFLNTPVAKIIQSAMVCYFAALAHS</sequence>
<feature type="signal peptide" evidence="1">
    <location>
        <begin position="1"/>
        <end position="22"/>
    </location>
</feature>
<dbReference type="PANTHER" id="PTHR31672">
    <property type="entry name" value="BNACNNG10540D PROTEIN"/>
    <property type="match status" value="1"/>
</dbReference>
<keyword evidence="4" id="KW-1185">Reference proteome</keyword>
<dbReference type="Pfam" id="PF00646">
    <property type="entry name" value="F-box"/>
    <property type="match status" value="1"/>
</dbReference>
<gene>
    <name evidence="3" type="ORF">DCAF_LOCUS18349</name>
</gene>
<dbReference type="PANTHER" id="PTHR31672:SF13">
    <property type="entry name" value="F-BOX PROTEIN CPR30-LIKE"/>
    <property type="match status" value="1"/>
</dbReference>
<reference evidence="3 4" key="1">
    <citation type="submission" date="2024-01" db="EMBL/GenBank/DDBJ databases">
        <authorList>
            <person name="Waweru B."/>
        </authorList>
    </citation>
    <scope>NUCLEOTIDE SEQUENCE [LARGE SCALE GENOMIC DNA]</scope>
</reference>
<dbReference type="InterPro" id="IPR050796">
    <property type="entry name" value="SCF_F-box_component"/>
</dbReference>
<proteinExistence type="predicted"/>
<evidence type="ECO:0000259" key="2">
    <source>
        <dbReference type="SMART" id="SM00256"/>
    </source>
</evidence>
<dbReference type="EMBL" id="CAWUPB010001168">
    <property type="protein sequence ID" value="CAK7345666.1"/>
    <property type="molecule type" value="Genomic_DNA"/>
</dbReference>
<dbReference type="Proteomes" id="UP001314170">
    <property type="component" value="Unassembled WGS sequence"/>
</dbReference>
<dbReference type="InterPro" id="IPR036047">
    <property type="entry name" value="F-box-like_dom_sf"/>
</dbReference>
<comment type="caution">
    <text evidence="3">The sequence shown here is derived from an EMBL/GenBank/DDBJ whole genome shotgun (WGS) entry which is preliminary data.</text>
</comment>